<reference evidence="2" key="1">
    <citation type="submission" date="2022-10" db="EMBL/GenBank/DDBJ databases">
        <title>The complete genomes of actinobacterial strains from the NBC collection.</title>
        <authorList>
            <person name="Joergensen T.S."/>
            <person name="Alvarez Arevalo M."/>
            <person name="Sterndorff E.B."/>
            <person name="Faurdal D."/>
            <person name="Vuksanovic O."/>
            <person name="Mourched A.-S."/>
            <person name="Charusanti P."/>
            <person name="Shaw S."/>
            <person name="Blin K."/>
            <person name="Weber T."/>
        </authorList>
    </citation>
    <scope>NUCLEOTIDE SEQUENCE</scope>
    <source>
        <strain evidence="2">NBC_00119</strain>
    </source>
</reference>
<protein>
    <recommendedName>
        <fullName evidence="3">Glycoside hydrolase family 3 N-terminal domain-containing protein</fullName>
    </recommendedName>
</protein>
<evidence type="ECO:0000313" key="2">
    <source>
        <dbReference type="EMBL" id="WTS11988.1"/>
    </source>
</evidence>
<name>A0AAU1U6B9_9ACTN</name>
<sequence>MQGLLRDKLGFDGIVCTDWGLITDAEIFSEVHEARAWGRPGRHVARVSSGMATPSTRYSTNSASRGRPSRAWRMNRAGAQSSSMNRTFW</sequence>
<feature type="region of interest" description="Disordered" evidence="1">
    <location>
        <begin position="48"/>
        <end position="70"/>
    </location>
</feature>
<organism evidence="2">
    <name type="scientific">Streptomyces sp. NBC_00119</name>
    <dbReference type="NCBI Taxonomy" id="2975659"/>
    <lineage>
        <taxon>Bacteria</taxon>
        <taxon>Bacillati</taxon>
        <taxon>Actinomycetota</taxon>
        <taxon>Actinomycetes</taxon>
        <taxon>Kitasatosporales</taxon>
        <taxon>Streptomycetaceae</taxon>
        <taxon>Streptomyces</taxon>
    </lineage>
</organism>
<dbReference type="Gene3D" id="3.20.20.300">
    <property type="entry name" value="Glycoside hydrolase, family 3, N-terminal domain"/>
    <property type="match status" value="1"/>
</dbReference>
<dbReference type="GO" id="GO:0005975">
    <property type="term" value="P:carbohydrate metabolic process"/>
    <property type="evidence" value="ECO:0007669"/>
    <property type="project" value="InterPro"/>
</dbReference>
<dbReference type="EMBL" id="CP108195">
    <property type="protein sequence ID" value="WTS11988.1"/>
    <property type="molecule type" value="Genomic_DNA"/>
</dbReference>
<evidence type="ECO:0000256" key="1">
    <source>
        <dbReference type="SAM" id="MobiDB-lite"/>
    </source>
</evidence>
<dbReference type="AlphaFoldDB" id="A0AAU1U6B9"/>
<gene>
    <name evidence="2" type="ORF">OHU69_13670</name>
</gene>
<feature type="compositionally biased region" description="Polar residues" evidence="1">
    <location>
        <begin position="50"/>
        <end position="64"/>
    </location>
</feature>
<dbReference type="GO" id="GO:0004553">
    <property type="term" value="F:hydrolase activity, hydrolyzing O-glycosyl compounds"/>
    <property type="evidence" value="ECO:0007669"/>
    <property type="project" value="InterPro"/>
</dbReference>
<dbReference type="InterPro" id="IPR036962">
    <property type="entry name" value="Glyco_hydro_3_N_sf"/>
</dbReference>
<evidence type="ECO:0008006" key="3">
    <source>
        <dbReference type="Google" id="ProtNLM"/>
    </source>
</evidence>
<proteinExistence type="predicted"/>
<accession>A0AAU1U6B9</accession>